<proteinExistence type="predicted"/>
<dbReference type="EMBL" id="CP040986">
    <property type="protein sequence ID" value="QDD12981.1"/>
    <property type="molecule type" value="Genomic_DNA"/>
</dbReference>
<name>A0AAE6FS16_9PROT</name>
<protein>
    <submittedName>
        <fullName evidence="1">Sulfur carrier protein ThiS</fullName>
    </submittedName>
</protein>
<dbReference type="NCBIfam" id="TIGR01683">
    <property type="entry name" value="thiS"/>
    <property type="match status" value="1"/>
</dbReference>
<gene>
    <name evidence="1" type="primary">thiS</name>
    <name evidence="1" type="ORF">FIT61_00520</name>
</gene>
<reference evidence="1 2" key="1">
    <citation type="journal article" date="2019" name="ISME J.">
        <title>Evolution in action: habitat transition from sediment to the pelagial leads to genome streamlining in Methylophilaceae.</title>
        <authorList>
            <person name="Salcher M."/>
            <person name="Schaefle D."/>
            <person name="Kaspar M."/>
            <person name="Neuenschwander S.M."/>
            <person name="Ghai R."/>
        </authorList>
    </citation>
    <scope>NUCLEOTIDE SEQUENCE [LARGE SCALE GENOMIC DNA]</scope>
    <source>
        <strain evidence="1 2">MMS-RI-1</strain>
    </source>
</reference>
<dbReference type="AlphaFoldDB" id="A0AAE6FS16"/>
<dbReference type="KEGG" id="mrk:FIT61_00520"/>
<dbReference type="PANTHER" id="PTHR34472">
    <property type="entry name" value="SULFUR CARRIER PROTEIN THIS"/>
    <property type="match status" value="1"/>
</dbReference>
<dbReference type="Gene3D" id="3.10.20.30">
    <property type="match status" value="1"/>
</dbReference>
<dbReference type="InterPro" id="IPR010035">
    <property type="entry name" value="Thi_S"/>
</dbReference>
<evidence type="ECO:0000313" key="1">
    <source>
        <dbReference type="EMBL" id="QDD12981.1"/>
    </source>
</evidence>
<dbReference type="Pfam" id="PF02597">
    <property type="entry name" value="ThiS"/>
    <property type="match status" value="1"/>
</dbReference>
<dbReference type="RefSeq" id="WP_139882539.1">
    <property type="nucleotide sequence ID" value="NZ_CP040986.1"/>
</dbReference>
<dbReference type="CDD" id="cd00565">
    <property type="entry name" value="Ubl_ThiS"/>
    <property type="match status" value="1"/>
</dbReference>
<dbReference type="PANTHER" id="PTHR34472:SF1">
    <property type="entry name" value="SULFUR CARRIER PROTEIN THIS"/>
    <property type="match status" value="1"/>
</dbReference>
<dbReference type="InterPro" id="IPR003749">
    <property type="entry name" value="ThiS/MoaD-like"/>
</dbReference>
<dbReference type="SUPFAM" id="SSF54285">
    <property type="entry name" value="MoaD/ThiS"/>
    <property type="match status" value="1"/>
</dbReference>
<dbReference type="Proteomes" id="UP000312102">
    <property type="component" value="Chromosome"/>
</dbReference>
<accession>A0AAE6FS16</accession>
<keyword evidence="2" id="KW-1185">Reference proteome</keyword>
<evidence type="ECO:0000313" key="2">
    <source>
        <dbReference type="Proteomes" id="UP000312102"/>
    </source>
</evidence>
<organism evidence="1 2">
    <name type="scientific">Candidatus Methylopumilus rimovensis</name>
    <dbReference type="NCBI Taxonomy" id="2588535"/>
    <lineage>
        <taxon>Bacteria</taxon>
        <taxon>Pseudomonadati</taxon>
        <taxon>Pseudomonadota</taxon>
        <taxon>Betaproteobacteria</taxon>
        <taxon>Nitrosomonadales</taxon>
        <taxon>Methylophilaceae</taxon>
        <taxon>Candidatus Methylopumilus</taxon>
    </lineage>
</organism>
<dbReference type="InterPro" id="IPR016155">
    <property type="entry name" value="Mopterin_synth/thiamin_S_b"/>
</dbReference>
<sequence>MQLRINGNIKSFDDSTMTVEGLVTKLNLLGKRIAIEKNGMIIAKSEFQNITLQDGDQLEIVGAVGGG</sequence>
<dbReference type="InterPro" id="IPR012675">
    <property type="entry name" value="Beta-grasp_dom_sf"/>
</dbReference>